<protein>
    <recommendedName>
        <fullName evidence="3">RRM domain-containing protein</fullName>
    </recommendedName>
</protein>
<sequence length="274" mass="32042">MIIDRSDKISKENDEHSSPRSKSPNTKTTLDDLKETGEINDEEDKRDYRESSPYDDRRSSRVDYDRRPLPGNERKEPPKTDPSEVIGVFGLSSHITENQLGDMFSEFGRVEKVVLVYDKYTRNSKGYGFVTMDNLDNATRARNALNGQEVSGRAIRVDYSLSKDGRDRVRDSAPPDSFREERGDYRRGSPPPDYYRRDLDRRGGYRRDFEGRGDYGRDPYIDSRDSYARPPYAAPYGRPPYGGHPDDRRPYDDRRAYDDRGYDDRRSRSLYRRR</sequence>
<evidence type="ECO:0000256" key="1">
    <source>
        <dbReference type="PROSITE-ProRule" id="PRU00176"/>
    </source>
</evidence>
<dbReference type="Pfam" id="PF00076">
    <property type="entry name" value="RRM_1"/>
    <property type="match status" value="1"/>
</dbReference>
<dbReference type="PROSITE" id="PS50102">
    <property type="entry name" value="RRM"/>
    <property type="match status" value="1"/>
</dbReference>
<dbReference type="SMART" id="SM00360">
    <property type="entry name" value="RRM"/>
    <property type="match status" value="1"/>
</dbReference>
<organism evidence="4 5">
    <name type="scientific">Clydaea vesicula</name>
    <dbReference type="NCBI Taxonomy" id="447962"/>
    <lineage>
        <taxon>Eukaryota</taxon>
        <taxon>Fungi</taxon>
        <taxon>Fungi incertae sedis</taxon>
        <taxon>Chytridiomycota</taxon>
        <taxon>Chytridiomycota incertae sedis</taxon>
        <taxon>Chytridiomycetes</taxon>
        <taxon>Lobulomycetales</taxon>
        <taxon>Lobulomycetaceae</taxon>
        <taxon>Clydaea</taxon>
    </lineage>
</organism>
<dbReference type="EMBL" id="JADGJW010000065">
    <property type="protein sequence ID" value="KAJ3225301.1"/>
    <property type="molecule type" value="Genomic_DNA"/>
</dbReference>
<dbReference type="AlphaFoldDB" id="A0AAD5Y0Q4"/>
<feature type="compositionally biased region" description="Low complexity" evidence="2">
    <location>
        <begin position="228"/>
        <end position="243"/>
    </location>
</feature>
<feature type="compositionally biased region" description="Basic and acidic residues" evidence="2">
    <location>
        <begin position="29"/>
        <end position="82"/>
    </location>
</feature>
<feature type="domain" description="RRM" evidence="3">
    <location>
        <begin position="84"/>
        <end position="162"/>
    </location>
</feature>
<keyword evidence="5" id="KW-1185">Reference proteome</keyword>
<comment type="caution">
    <text evidence="4">The sequence shown here is derived from an EMBL/GenBank/DDBJ whole genome shotgun (WGS) entry which is preliminary data.</text>
</comment>
<evidence type="ECO:0000313" key="5">
    <source>
        <dbReference type="Proteomes" id="UP001211065"/>
    </source>
</evidence>
<evidence type="ECO:0000313" key="4">
    <source>
        <dbReference type="EMBL" id="KAJ3225301.1"/>
    </source>
</evidence>
<dbReference type="Proteomes" id="UP001211065">
    <property type="component" value="Unassembled WGS sequence"/>
</dbReference>
<feature type="compositionally biased region" description="Basic and acidic residues" evidence="2">
    <location>
        <begin position="1"/>
        <end position="18"/>
    </location>
</feature>
<dbReference type="GO" id="GO:0003723">
    <property type="term" value="F:RNA binding"/>
    <property type="evidence" value="ECO:0007669"/>
    <property type="project" value="UniProtKB-UniRule"/>
</dbReference>
<gene>
    <name evidence="4" type="ORF">HK099_007036</name>
</gene>
<evidence type="ECO:0000259" key="3">
    <source>
        <dbReference type="PROSITE" id="PS50102"/>
    </source>
</evidence>
<dbReference type="Gene3D" id="3.30.70.330">
    <property type="match status" value="1"/>
</dbReference>
<reference evidence="4" key="1">
    <citation type="submission" date="2020-05" db="EMBL/GenBank/DDBJ databases">
        <title>Phylogenomic resolution of chytrid fungi.</title>
        <authorList>
            <person name="Stajich J.E."/>
            <person name="Amses K."/>
            <person name="Simmons R."/>
            <person name="Seto K."/>
            <person name="Myers J."/>
            <person name="Bonds A."/>
            <person name="Quandt C.A."/>
            <person name="Barry K."/>
            <person name="Liu P."/>
            <person name="Grigoriev I."/>
            <person name="Longcore J.E."/>
            <person name="James T.Y."/>
        </authorList>
    </citation>
    <scope>NUCLEOTIDE SEQUENCE</scope>
    <source>
        <strain evidence="4">JEL0476</strain>
    </source>
</reference>
<dbReference type="InterPro" id="IPR035979">
    <property type="entry name" value="RBD_domain_sf"/>
</dbReference>
<feature type="region of interest" description="Disordered" evidence="2">
    <location>
        <begin position="1"/>
        <end position="84"/>
    </location>
</feature>
<feature type="region of interest" description="Disordered" evidence="2">
    <location>
        <begin position="165"/>
        <end position="274"/>
    </location>
</feature>
<name>A0AAD5Y0Q4_9FUNG</name>
<keyword evidence="1" id="KW-0694">RNA-binding</keyword>
<proteinExistence type="predicted"/>
<accession>A0AAD5Y0Q4</accession>
<dbReference type="InterPro" id="IPR050441">
    <property type="entry name" value="RBM"/>
</dbReference>
<feature type="compositionally biased region" description="Basic and acidic residues" evidence="2">
    <location>
        <begin position="194"/>
        <end position="227"/>
    </location>
</feature>
<dbReference type="SUPFAM" id="SSF54928">
    <property type="entry name" value="RNA-binding domain, RBD"/>
    <property type="match status" value="1"/>
</dbReference>
<evidence type="ECO:0000256" key="2">
    <source>
        <dbReference type="SAM" id="MobiDB-lite"/>
    </source>
</evidence>
<dbReference type="InterPro" id="IPR012677">
    <property type="entry name" value="Nucleotide-bd_a/b_plait_sf"/>
</dbReference>
<dbReference type="InterPro" id="IPR000504">
    <property type="entry name" value="RRM_dom"/>
</dbReference>
<feature type="compositionally biased region" description="Basic and acidic residues" evidence="2">
    <location>
        <begin position="165"/>
        <end position="187"/>
    </location>
</feature>
<dbReference type="PANTHER" id="PTHR48034">
    <property type="entry name" value="TRANSFORMER-2 SEX-DETERMINING PROTEIN-RELATED"/>
    <property type="match status" value="1"/>
</dbReference>
<feature type="compositionally biased region" description="Basic and acidic residues" evidence="2">
    <location>
        <begin position="244"/>
        <end position="267"/>
    </location>
</feature>